<evidence type="ECO:0000256" key="1">
    <source>
        <dbReference type="SAM" id="Phobius"/>
    </source>
</evidence>
<reference evidence="3 4" key="1">
    <citation type="submission" date="2021-06" db="EMBL/GenBank/DDBJ databases">
        <title>Caerostris darwini draft genome.</title>
        <authorList>
            <person name="Kono N."/>
            <person name="Arakawa K."/>
        </authorList>
    </citation>
    <scope>NUCLEOTIDE SEQUENCE [LARGE SCALE GENOMIC DNA]</scope>
</reference>
<evidence type="ECO:0000256" key="2">
    <source>
        <dbReference type="SAM" id="SignalP"/>
    </source>
</evidence>
<dbReference type="EMBL" id="BPLQ01015033">
    <property type="protein sequence ID" value="GIY85332.1"/>
    <property type="molecule type" value="Genomic_DNA"/>
</dbReference>
<accession>A0AAV4WRK7</accession>
<keyword evidence="2" id="KW-0732">Signal</keyword>
<protein>
    <submittedName>
        <fullName evidence="3">Uncharacterized protein</fullName>
    </submittedName>
</protein>
<evidence type="ECO:0000313" key="4">
    <source>
        <dbReference type="Proteomes" id="UP001054837"/>
    </source>
</evidence>
<gene>
    <name evidence="3" type="ORF">CDAR_317881</name>
</gene>
<sequence length="115" mass="13235">MWAASILCVSEMFFVKVGCLPFRQDEASLWFLLYSHKVGGGRYPVGKVKDLQQIKTRQGWIQTMKFILEKRNKLQIAFASVLFLDERHSIAFLGIVAFSGIFNNSFFNIFSFLLS</sequence>
<feature type="chain" id="PRO_5043495471" evidence="2">
    <location>
        <begin position="20"/>
        <end position="115"/>
    </location>
</feature>
<dbReference type="AlphaFoldDB" id="A0AAV4WRK7"/>
<name>A0AAV4WRK7_9ARAC</name>
<keyword evidence="1" id="KW-1133">Transmembrane helix</keyword>
<keyword evidence="1" id="KW-0472">Membrane</keyword>
<comment type="caution">
    <text evidence="3">The sequence shown here is derived from an EMBL/GenBank/DDBJ whole genome shotgun (WGS) entry which is preliminary data.</text>
</comment>
<keyword evidence="1" id="KW-0812">Transmembrane</keyword>
<feature type="signal peptide" evidence="2">
    <location>
        <begin position="1"/>
        <end position="19"/>
    </location>
</feature>
<proteinExistence type="predicted"/>
<evidence type="ECO:0000313" key="3">
    <source>
        <dbReference type="EMBL" id="GIY85332.1"/>
    </source>
</evidence>
<keyword evidence="4" id="KW-1185">Reference proteome</keyword>
<dbReference type="Proteomes" id="UP001054837">
    <property type="component" value="Unassembled WGS sequence"/>
</dbReference>
<feature type="transmembrane region" description="Helical" evidence="1">
    <location>
        <begin position="90"/>
        <end position="114"/>
    </location>
</feature>
<organism evidence="3 4">
    <name type="scientific">Caerostris darwini</name>
    <dbReference type="NCBI Taxonomy" id="1538125"/>
    <lineage>
        <taxon>Eukaryota</taxon>
        <taxon>Metazoa</taxon>
        <taxon>Ecdysozoa</taxon>
        <taxon>Arthropoda</taxon>
        <taxon>Chelicerata</taxon>
        <taxon>Arachnida</taxon>
        <taxon>Araneae</taxon>
        <taxon>Araneomorphae</taxon>
        <taxon>Entelegynae</taxon>
        <taxon>Araneoidea</taxon>
        <taxon>Araneidae</taxon>
        <taxon>Caerostris</taxon>
    </lineage>
</organism>